<dbReference type="PANTHER" id="PTHR33273">
    <property type="entry name" value="DOMAIN-CONTAINING PROTEIN, PUTATIVE-RELATED"/>
    <property type="match status" value="1"/>
</dbReference>
<reference evidence="1" key="1">
    <citation type="journal article" date="2013" name="Genome Biol.">
        <title>Draft genome of the mountain pine beetle, Dendroctonus ponderosae Hopkins, a major forest pest.</title>
        <authorList>
            <person name="Keeling C.I."/>
            <person name="Yuen M.M."/>
            <person name="Liao N.Y."/>
            <person name="Docking T.R."/>
            <person name="Chan S.K."/>
            <person name="Taylor G.A."/>
            <person name="Palmquist D.L."/>
            <person name="Jackman S.D."/>
            <person name="Nguyen A."/>
            <person name="Li M."/>
            <person name="Henderson H."/>
            <person name="Janes J.K."/>
            <person name="Zhao Y."/>
            <person name="Pandoh P."/>
            <person name="Moore R."/>
            <person name="Sperling F.A."/>
            <person name="Huber D.P."/>
            <person name="Birol I."/>
            <person name="Jones S.J."/>
            <person name="Bohlmann J."/>
        </authorList>
    </citation>
    <scope>NUCLEOTIDE SEQUENCE</scope>
</reference>
<dbReference type="SUPFAM" id="SSF56219">
    <property type="entry name" value="DNase I-like"/>
    <property type="match status" value="1"/>
</dbReference>
<dbReference type="HOGENOM" id="CLU_1653922_0_0_1"/>
<protein>
    <submittedName>
        <fullName evidence="1">Uncharacterized protein</fullName>
    </submittedName>
</protein>
<evidence type="ECO:0000313" key="1">
    <source>
        <dbReference type="EMBL" id="ENN71802.1"/>
    </source>
</evidence>
<dbReference type="OMA" id="HDANRDS"/>
<dbReference type="InterPro" id="IPR005135">
    <property type="entry name" value="Endo/exonuclease/phosphatase"/>
</dbReference>
<proteinExistence type="predicted"/>
<dbReference type="Pfam" id="PF14529">
    <property type="entry name" value="Exo_endo_phos_2"/>
    <property type="match status" value="1"/>
</dbReference>
<gene>
    <name evidence="1" type="ORF">YQE_11536</name>
</gene>
<sequence>MCDENPDIKDKANVLQINLNRCRIAHDLIERTIANENITVTIDQEPYGKSRIEFHDANRDSFINVDNKHDVIKSGSGEGFVHVELSTCVFFSCYFSPNGEVADIERLLQNVERIIRHQGKNVVMGGDLNAKTNLIGSKTTNQRGAILTGLDSGQWTGHPK</sequence>
<dbReference type="EMBL" id="KB741253">
    <property type="protein sequence ID" value="ENN71802.1"/>
    <property type="molecule type" value="Genomic_DNA"/>
</dbReference>
<dbReference type="Gene3D" id="3.60.10.10">
    <property type="entry name" value="Endonuclease/exonuclease/phosphatase"/>
    <property type="match status" value="1"/>
</dbReference>
<organism evidence="1">
    <name type="scientific">Dendroctonus ponderosae</name>
    <name type="common">Mountain pine beetle</name>
    <dbReference type="NCBI Taxonomy" id="77166"/>
    <lineage>
        <taxon>Eukaryota</taxon>
        <taxon>Metazoa</taxon>
        <taxon>Ecdysozoa</taxon>
        <taxon>Arthropoda</taxon>
        <taxon>Hexapoda</taxon>
        <taxon>Insecta</taxon>
        <taxon>Pterygota</taxon>
        <taxon>Neoptera</taxon>
        <taxon>Endopterygota</taxon>
        <taxon>Coleoptera</taxon>
        <taxon>Polyphaga</taxon>
        <taxon>Cucujiformia</taxon>
        <taxon>Curculionidae</taxon>
        <taxon>Scolytinae</taxon>
        <taxon>Dendroctonus</taxon>
    </lineage>
</organism>
<name>N6TZW0_DENPD</name>
<accession>N6TZW0</accession>
<dbReference type="GO" id="GO:0003824">
    <property type="term" value="F:catalytic activity"/>
    <property type="evidence" value="ECO:0007669"/>
    <property type="project" value="InterPro"/>
</dbReference>
<dbReference type="AlphaFoldDB" id="N6TZW0"/>
<dbReference type="InterPro" id="IPR036691">
    <property type="entry name" value="Endo/exonu/phosph_ase_sf"/>
</dbReference>
<dbReference type="PANTHER" id="PTHR33273:SF2">
    <property type="entry name" value="ENDONUCLEASE_EXONUCLEASE_PHOSPHATASE DOMAIN-CONTAINING PROTEIN"/>
    <property type="match status" value="1"/>
</dbReference>
<feature type="non-terminal residue" evidence="1">
    <location>
        <position position="1"/>
    </location>
</feature>